<organism evidence="2 3">
    <name type="scientific">Gammaproteobacteria bacterium LSUCC0057</name>
    <dbReference type="NCBI Taxonomy" id="2559237"/>
    <lineage>
        <taxon>Bacteria</taxon>
        <taxon>Pseudomonadati</taxon>
        <taxon>Pseudomonadota</taxon>
        <taxon>Gammaproteobacteria</taxon>
        <taxon>Cellvibrionales</taxon>
        <taxon>Porticoccaceae</taxon>
        <taxon>SAR92 clade</taxon>
    </lineage>
</organism>
<dbReference type="PANTHER" id="PTHR12558">
    <property type="entry name" value="CELL DIVISION CYCLE 16,23,27"/>
    <property type="match status" value="1"/>
</dbReference>
<dbReference type="EMBL" id="SPIA01000002">
    <property type="protein sequence ID" value="TFH67709.1"/>
    <property type="molecule type" value="Genomic_DNA"/>
</dbReference>
<dbReference type="SMART" id="SM00028">
    <property type="entry name" value="TPR"/>
    <property type="match status" value="5"/>
</dbReference>
<dbReference type="PROSITE" id="PS50005">
    <property type="entry name" value="TPR"/>
    <property type="match status" value="1"/>
</dbReference>
<dbReference type="PANTHER" id="PTHR12558:SF13">
    <property type="entry name" value="CELL DIVISION CYCLE PROTEIN 27 HOMOLOG"/>
    <property type="match status" value="1"/>
</dbReference>
<sequence>MGTAFNQFMATVGAITLLASCTPIAPESINNDLSTPASAPPQSAADPVPTAFATSQLLNLLTAELAAQYGDDDTAVARYRREGAALNTPELLLAAQLAAERSGDVAAMQSNVQHWLQLFPDDLNAQKASIRTAAALADGARLADEALALFLRHGDLDLLLAAGAYLQHNHALYAGFSQQLNHWQQHARATEQQRLAVRLLDCQIHSRRTTKAKARRQLLGCTEQLAAASRHLRSANGAKIWRISVQLSVQLLTQLRRHFEAIALLQQSVRERPDAALAFDLARLLLNFNRARAQTALQQVLQIDPSHQQARLLRAVLLIDDNQLDKAQPLLAAIPADSRWYADAQYQLGRIADHQQHPKRALQHFRRVAPGVHFQHAMQRSAELILALQGQQPLEQWLHMQHRQHPTQREAFFLLELQLASQQRSDPLPILQRALAQLPSSAALLQRRAALLQERGRYLEAAADWRQLLAQQPDNALALSSLGSLQTIYLQKPDQGRRLLQRASQLAPDDPAVLNQIGWALYQQGDLEGALGRLLKAYALEENPLLASQLGEVYWQLKKPEKALNLWRDALQRFPTTPYVRDTIERLDVDLNGVYE</sequence>
<protein>
    <submittedName>
        <fullName evidence="2">Tetratricopeptide repeat protein</fullName>
    </submittedName>
</protein>
<dbReference type="AlphaFoldDB" id="A0A4Y8UJ19"/>
<dbReference type="Pfam" id="PF13432">
    <property type="entry name" value="TPR_16"/>
    <property type="match status" value="1"/>
</dbReference>
<dbReference type="SUPFAM" id="SSF48452">
    <property type="entry name" value="TPR-like"/>
    <property type="match status" value="2"/>
</dbReference>
<dbReference type="InterPro" id="IPR019734">
    <property type="entry name" value="TPR_rpt"/>
</dbReference>
<keyword evidence="3" id="KW-1185">Reference proteome</keyword>
<dbReference type="Gene3D" id="1.25.40.10">
    <property type="entry name" value="Tetratricopeptide repeat domain"/>
    <property type="match status" value="2"/>
</dbReference>
<dbReference type="Pfam" id="PF14559">
    <property type="entry name" value="TPR_19"/>
    <property type="match status" value="1"/>
</dbReference>
<evidence type="ECO:0000313" key="2">
    <source>
        <dbReference type="EMBL" id="TFH67709.1"/>
    </source>
</evidence>
<dbReference type="Proteomes" id="UP000298133">
    <property type="component" value="Unassembled WGS sequence"/>
</dbReference>
<name>A0A4Y8UJ19_9GAMM</name>
<evidence type="ECO:0000313" key="3">
    <source>
        <dbReference type="Proteomes" id="UP000298133"/>
    </source>
</evidence>
<feature type="repeat" description="TPR" evidence="1">
    <location>
        <begin position="544"/>
        <end position="577"/>
    </location>
</feature>
<keyword evidence="1" id="KW-0802">TPR repeat</keyword>
<proteinExistence type="predicted"/>
<comment type="caution">
    <text evidence="2">The sequence shown here is derived from an EMBL/GenBank/DDBJ whole genome shotgun (WGS) entry which is preliminary data.</text>
</comment>
<reference evidence="2 3" key="1">
    <citation type="submission" date="2019-03" db="EMBL/GenBank/DDBJ databases">
        <title>Draft genome of Gammaproteobacteria bacterium LSUCC0057, a member of the SAR92 clade.</title>
        <authorList>
            <person name="Lanclos V.C."/>
            <person name="Doiron C."/>
            <person name="Henson M.W."/>
            <person name="Thrash J.C."/>
        </authorList>
    </citation>
    <scope>NUCLEOTIDE SEQUENCE [LARGE SCALE GENOMIC DNA]</scope>
    <source>
        <strain evidence="2 3">LSUCC0057</strain>
    </source>
</reference>
<evidence type="ECO:0000256" key="1">
    <source>
        <dbReference type="PROSITE-ProRule" id="PRU00339"/>
    </source>
</evidence>
<accession>A0A4Y8UJ19</accession>
<dbReference type="OrthoDB" id="9766710at2"/>
<dbReference type="InterPro" id="IPR011990">
    <property type="entry name" value="TPR-like_helical_dom_sf"/>
</dbReference>
<gene>
    <name evidence="2" type="ORF">E3W66_05510</name>
</gene>